<dbReference type="GO" id="GO:0004668">
    <property type="term" value="F:protein-arginine deiminase activity"/>
    <property type="evidence" value="ECO:0007669"/>
    <property type="project" value="InterPro"/>
</dbReference>
<name>A0A518K2K3_9BACT</name>
<dbReference type="Pfam" id="PF03068">
    <property type="entry name" value="PAD"/>
    <property type="match status" value="1"/>
</dbReference>
<dbReference type="KEGG" id="bmei:Spa11_02030"/>
<dbReference type="PANTHER" id="PTHR10837">
    <property type="entry name" value="PEPTIDYLARGININE DEIMINASE"/>
    <property type="match status" value="1"/>
</dbReference>
<dbReference type="PANTHER" id="PTHR10837:SF8">
    <property type="entry name" value="PROTEIN-ARGININE DEIMINASE"/>
    <property type="match status" value="1"/>
</dbReference>
<evidence type="ECO:0000313" key="3">
    <source>
        <dbReference type="Proteomes" id="UP000316426"/>
    </source>
</evidence>
<dbReference type="InterPro" id="IPR004303">
    <property type="entry name" value="PAD"/>
</dbReference>
<gene>
    <name evidence="2" type="ORF">Spa11_02030</name>
</gene>
<dbReference type="AlphaFoldDB" id="A0A518K2K3"/>
<dbReference type="Proteomes" id="UP000316426">
    <property type="component" value="Chromosome"/>
</dbReference>
<protein>
    <submittedName>
        <fullName evidence="2">Protein-arginine deiminase (PAD)</fullName>
    </submittedName>
</protein>
<dbReference type="Gene3D" id="3.75.10.10">
    <property type="entry name" value="L-arginine/glycine Amidinotransferase, Chain A"/>
    <property type="match status" value="1"/>
</dbReference>
<proteinExistence type="predicted"/>
<feature type="domain" description="Protein-arginine deiminase C-terminal" evidence="1">
    <location>
        <begin position="5"/>
        <end position="365"/>
    </location>
</feature>
<reference evidence="2 3" key="1">
    <citation type="submission" date="2019-02" db="EMBL/GenBank/DDBJ databases">
        <title>Deep-cultivation of Planctomycetes and their phenomic and genomic characterization uncovers novel biology.</title>
        <authorList>
            <person name="Wiegand S."/>
            <person name="Jogler M."/>
            <person name="Boedeker C."/>
            <person name="Pinto D."/>
            <person name="Vollmers J."/>
            <person name="Rivas-Marin E."/>
            <person name="Kohn T."/>
            <person name="Peeters S.H."/>
            <person name="Heuer A."/>
            <person name="Rast P."/>
            <person name="Oberbeckmann S."/>
            <person name="Bunk B."/>
            <person name="Jeske O."/>
            <person name="Meyerdierks A."/>
            <person name="Storesund J.E."/>
            <person name="Kallscheuer N."/>
            <person name="Luecker S."/>
            <person name="Lage O.M."/>
            <person name="Pohl T."/>
            <person name="Merkel B.J."/>
            <person name="Hornburger P."/>
            <person name="Mueller R.-W."/>
            <person name="Bruemmer F."/>
            <person name="Labrenz M."/>
            <person name="Spormann A.M."/>
            <person name="Op den Camp H."/>
            <person name="Overmann J."/>
            <person name="Amann R."/>
            <person name="Jetten M.S.M."/>
            <person name="Mascher T."/>
            <person name="Medema M.H."/>
            <person name="Devos D.P."/>
            <person name="Kaster A.-K."/>
            <person name="Ovreas L."/>
            <person name="Rohde M."/>
            <person name="Galperin M.Y."/>
            <person name="Jogler C."/>
        </authorList>
    </citation>
    <scope>NUCLEOTIDE SEQUENCE [LARGE SCALE GENOMIC DNA]</scope>
    <source>
        <strain evidence="2 3">Spa11</strain>
    </source>
</reference>
<dbReference type="InterPro" id="IPR013530">
    <property type="entry name" value="PAD_C"/>
</dbReference>
<sequence>MTTPAPLLVQSSLAPASVVFVRELPGRNERFIEQLAACCREVGAEMHVVPAGDPYPENQVWLQDAVEFLERADGSGTVALLGVRNQSVDDFAKDRLTGIETLRIGAYREAFASGASTTSTPGDAWIDWFGNLEASPPTAAWPNGRVLYGVNPETGGQLHPEVVAFFTEQGAQAPLALDVGWLTVRHVDEMSSFLPAKDDGFFVAVPDPTAAIKLLESAAAQGHGGATMLAPYENGTTVQSILDDTEFVAFNHRLWTERIEPMSRVLLEGIGVEADRLRRLPVLFQPSGEARTPNVVNCLVLPGTAGEPGVVAMSEPCGPVIDGVDLFKADIEQRLTGLAARIAFLDDQPYHRWSGNVHCATNAIRPLRRE</sequence>
<evidence type="ECO:0000259" key="1">
    <source>
        <dbReference type="Pfam" id="PF03068"/>
    </source>
</evidence>
<evidence type="ECO:0000313" key="2">
    <source>
        <dbReference type="EMBL" id="QDV72033.1"/>
    </source>
</evidence>
<dbReference type="SUPFAM" id="SSF55909">
    <property type="entry name" value="Pentein"/>
    <property type="match status" value="1"/>
</dbReference>
<dbReference type="EMBL" id="CP036349">
    <property type="protein sequence ID" value="QDV72033.1"/>
    <property type="molecule type" value="Genomic_DNA"/>
</dbReference>
<dbReference type="GO" id="GO:0005737">
    <property type="term" value="C:cytoplasm"/>
    <property type="evidence" value="ECO:0007669"/>
    <property type="project" value="InterPro"/>
</dbReference>
<accession>A0A518K2K3</accession>
<organism evidence="2 3">
    <name type="scientific">Botrimarina mediterranea</name>
    <dbReference type="NCBI Taxonomy" id="2528022"/>
    <lineage>
        <taxon>Bacteria</taxon>
        <taxon>Pseudomonadati</taxon>
        <taxon>Planctomycetota</taxon>
        <taxon>Planctomycetia</taxon>
        <taxon>Pirellulales</taxon>
        <taxon>Lacipirellulaceae</taxon>
        <taxon>Botrimarina</taxon>
    </lineage>
</organism>
<keyword evidence="3" id="KW-1185">Reference proteome</keyword>
<dbReference type="GO" id="GO:0005509">
    <property type="term" value="F:calcium ion binding"/>
    <property type="evidence" value="ECO:0007669"/>
    <property type="project" value="InterPro"/>
</dbReference>
<dbReference type="RefSeq" id="WP_145105594.1">
    <property type="nucleotide sequence ID" value="NZ_CP036349.1"/>
</dbReference>